<evidence type="ECO:0000313" key="1">
    <source>
        <dbReference type="EMBL" id="HJE39553.1"/>
    </source>
</evidence>
<evidence type="ECO:0000313" key="2">
    <source>
        <dbReference type="Proteomes" id="UP000711407"/>
    </source>
</evidence>
<sequence>MNHKELISSFSDPTASHRYTIDEIVYLRAYTLARIQMQKEQLAGMGRNLTSTGSLSGKQSWVGRVLNCFSYFDYVLLGLKLMTGFRSLMRIRKRR</sequence>
<organism evidence="1 2">
    <name type="scientific">Candidatus Amulumruptor caecigallinarius</name>
    <dbReference type="NCBI Taxonomy" id="2109911"/>
    <lineage>
        <taxon>Bacteria</taxon>
        <taxon>Pseudomonadati</taxon>
        <taxon>Bacteroidota</taxon>
        <taxon>Bacteroidia</taxon>
        <taxon>Bacteroidales</taxon>
        <taxon>Muribaculaceae</taxon>
        <taxon>Candidatus Amulumruptor</taxon>
    </lineage>
</organism>
<reference evidence="1" key="2">
    <citation type="submission" date="2021-09" db="EMBL/GenBank/DDBJ databases">
        <authorList>
            <person name="Gilroy R."/>
        </authorList>
    </citation>
    <scope>NUCLEOTIDE SEQUENCE</scope>
    <source>
        <strain evidence="1">4100</strain>
    </source>
</reference>
<dbReference type="Proteomes" id="UP000711407">
    <property type="component" value="Unassembled WGS sequence"/>
</dbReference>
<reference evidence="1" key="1">
    <citation type="journal article" date="2021" name="PeerJ">
        <title>Extensive microbial diversity within the chicken gut microbiome revealed by metagenomics and culture.</title>
        <authorList>
            <person name="Gilroy R."/>
            <person name="Ravi A."/>
            <person name="Getino M."/>
            <person name="Pursley I."/>
            <person name="Horton D.L."/>
            <person name="Alikhan N.F."/>
            <person name="Baker D."/>
            <person name="Gharbi K."/>
            <person name="Hall N."/>
            <person name="Watson M."/>
            <person name="Adriaenssens E.M."/>
            <person name="Foster-Nyarko E."/>
            <person name="Jarju S."/>
            <person name="Secka A."/>
            <person name="Antonio M."/>
            <person name="Oren A."/>
            <person name="Chaudhuri R.R."/>
            <person name="La Ragione R."/>
            <person name="Hildebrand F."/>
            <person name="Pallen M.J."/>
        </authorList>
    </citation>
    <scope>NUCLEOTIDE SEQUENCE</scope>
    <source>
        <strain evidence="1">4100</strain>
    </source>
</reference>
<dbReference type="EMBL" id="DYXT01000038">
    <property type="protein sequence ID" value="HJE39553.1"/>
    <property type="molecule type" value="Genomic_DNA"/>
</dbReference>
<accession>A0A921JIN8</accession>
<protein>
    <submittedName>
        <fullName evidence="1">Uncharacterized protein</fullName>
    </submittedName>
</protein>
<dbReference type="AlphaFoldDB" id="A0A921JIN8"/>
<proteinExistence type="predicted"/>
<name>A0A921JIN8_9BACT</name>
<gene>
    <name evidence="1" type="ORF">K8V47_07350</name>
</gene>
<comment type="caution">
    <text evidence="1">The sequence shown here is derived from an EMBL/GenBank/DDBJ whole genome shotgun (WGS) entry which is preliminary data.</text>
</comment>